<dbReference type="EMBL" id="LYXA01000001">
    <property type="protein sequence ID" value="OBU74914.1"/>
    <property type="molecule type" value="Genomic_DNA"/>
</dbReference>
<dbReference type="Proteomes" id="UP000093903">
    <property type="component" value="Unassembled WGS sequence"/>
</dbReference>
<reference evidence="1 2" key="1">
    <citation type="submission" date="2016-05" db="EMBL/GenBank/DDBJ databases">
        <title>First complete genome of the cyanobacterium Cylindrospermopsis raciborskii CS505, containing a circular chromosome and a single extrachromosomal element.</title>
        <authorList>
            <person name="Fuentes J."/>
            <person name="Tamames J."/>
            <person name="Allen E."/>
            <person name="Plominski A."/>
            <person name="Vasquez M."/>
        </authorList>
    </citation>
    <scope>NUCLEOTIDE SEQUENCE [LARGE SCALE GENOMIC DNA]</scope>
    <source>
        <strain evidence="1 2">CS505</strain>
    </source>
</reference>
<protein>
    <submittedName>
        <fullName evidence="1">Uncharacterized protein</fullName>
    </submittedName>
</protein>
<sequence length="68" mass="7728">MSESLPLRDRYLALIDEIVSNTLKGKISSVYQIYQMLLNGISLDTGEVFELALSDRTYDYIPELLEGL</sequence>
<proteinExistence type="predicted"/>
<gene>
    <name evidence="1" type="ORF">A9P98_00320</name>
</gene>
<comment type="caution">
    <text evidence="1">The sequence shown here is derived from an EMBL/GenBank/DDBJ whole genome shotgun (WGS) entry which is preliminary data.</text>
</comment>
<accession>A0A853MBQ5</accession>
<organism evidence="1 2">
    <name type="scientific">Cylindrospermopsis raciborskii CS-505</name>
    <dbReference type="NCBI Taxonomy" id="533240"/>
    <lineage>
        <taxon>Bacteria</taxon>
        <taxon>Bacillati</taxon>
        <taxon>Cyanobacteriota</taxon>
        <taxon>Cyanophyceae</taxon>
        <taxon>Nostocales</taxon>
        <taxon>Aphanizomenonaceae</taxon>
        <taxon>Cylindrospermopsis</taxon>
    </lineage>
</organism>
<evidence type="ECO:0000313" key="1">
    <source>
        <dbReference type="EMBL" id="OBU74914.1"/>
    </source>
</evidence>
<name>A0A853MBQ5_9CYAN</name>
<dbReference type="AlphaFoldDB" id="A0A853MBQ5"/>
<evidence type="ECO:0000313" key="2">
    <source>
        <dbReference type="Proteomes" id="UP000093903"/>
    </source>
</evidence>